<evidence type="ECO:0000256" key="10">
    <source>
        <dbReference type="SAM" id="Phobius"/>
    </source>
</evidence>
<feature type="transmembrane region" description="Helical" evidence="10">
    <location>
        <begin position="27"/>
        <end position="45"/>
    </location>
</feature>
<protein>
    <recommendedName>
        <fullName evidence="11">Xylanolytic transcriptional activator regulatory domain-containing protein</fullName>
    </recommendedName>
</protein>
<dbReference type="PANTHER" id="PTHR43867:SF7">
    <property type="entry name" value="CELLULOSE SYNTHASE (EUROFUNG)"/>
    <property type="match status" value="1"/>
</dbReference>
<gene>
    <name evidence="12" type="ORF">ETB97_008704</name>
</gene>
<feature type="transmembrane region" description="Helical" evidence="10">
    <location>
        <begin position="359"/>
        <end position="386"/>
    </location>
</feature>
<keyword evidence="13" id="KW-1185">Reference proteome</keyword>
<evidence type="ECO:0000256" key="1">
    <source>
        <dbReference type="ARBA" id="ARBA00004141"/>
    </source>
</evidence>
<evidence type="ECO:0000256" key="8">
    <source>
        <dbReference type="ARBA" id="ARBA00023163"/>
    </source>
</evidence>
<comment type="subcellular location">
    <subcellularLocation>
        <location evidence="1">Membrane</location>
        <topology evidence="1">Multi-pass membrane protein</topology>
    </subcellularLocation>
</comment>
<dbReference type="GO" id="GO:0016020">
    <property type="term" value="C:membrane"/>
    <property type="evidence" value="ECO:0007669"/>
    <property type="project" value="UniProtKB-SubCell"/>
</dbReference>
<dbReference type="Pfam" id="PF13632">
    <property type="entry name" value="Glyco_trans_2_3"/>
    <property type="match status" value="1"/>
</dbReference>
<evidence type="ECO:0000256" key="2">
    <source>
        <dbReference type="ARBA" id="ARBA00022676"/>
    </source>
</evidence>
<dbReference type="EMBL" id="SPNV01000004">
    <property type="protein sequence ID" value="KAF5866899.1"/>
    <property type="molecule type" value="Genomic_DNA"/>
</dbReference>
<evidence type="ECO:0000256" key="3">
    <source>
        <dbReference type="ARBA" id="ARBA00022679"/>
    </source>
</evidence>
<keyword evidence="7 10" id="KW-0472">Membrane</keyword>
<dbReference type="GO" id="GO:0008270">
    <property type="term" value="F:zinc ion binding"/>
    <property type="evidence" value="ECO:0007669"/>
    <property type="project" value="InterPro"/>
</dbReference>
<keyword evidence="2" id="KW-0328">Glycosyltransferase</keyword>
<keyword evidence="6" id="KW-0805">Transcription regulation</keyword>
<evidence type="ECO:0000313" key="12">
    <source>
        <dbReference type="EMBL" id="KAF5866899.1"/>
    </source>
</evidence>
<evidence type="ECO:0000259" key="11">
    <source>
        <dbReference type="SMART" id="SM00906"/>
    </source>
</evidence>
<dbReference type="InterPro" id="IPR029044">
    <property type="entry name" value="Nucleotide-diphossugar_trans"/>
</dbReference>
<dbReference type="SUPFAM" id="SSF53448">
    <property type="entry name" value="Nucleotide-diphospho-sugar transferases"/>
    <property type="match status" value="1"/>
</dbReference>
<dbReference type="SMART" id="SM00906">
    <property type="entry name" value="Fungal_trans"/>
    <property type="match status" value="1"/>
</dbReference>
<reference evidence="12 13" key="1">
    <citation type="submission" date="2019-04" db="EMBL/GenBank/DDBJ databases">
        <title>Aspergillus burnettii sp. nov., novel species from soil in southeast Queensland.</title>
        <authorList>
            <person name="Gilchrist C.L.M."/>
            <person name="Pitt J.I."/>
            <person name="Lange L."/>
            <person name="Lacey H.J."/>
            <person name="Vuong D."/>
            <person name="Midgley D.J."/>
            <person name="Greenfield P."/>
            <person name="Bradbury M."/>
            <person name="Lacey E."/>
            <person name="Busk P.K."/>
            <person name="Pilgaard B."/>
            <person name="Chooi Y.H."/>
            <person name="Piggott A.M."/>
        </authorList>
    </citation>
    <scope>NUCLEOTIDE SEQUENCE [LARGE SCALE GENOMIC DNA]</scope>
    <source>
        <strain evidence="12 13">FRR 5400</strain>
    </source>
</reference>
<evidence type="ECO:0000313" key="13">
    <source>
        <dbReference type="Proteomes" id="UP000541154"/>
    </source>
</evidence>
<dbReference type="AlphaFoldDB" id="A0A8H6AGP9"/>
<dbReference type="CDD" id="cd06421">
    <property type="entry name" value="CESA_CelA_like"/>
    <property type="match status" value="1"/>
</dbReference>
<evidence type="ECO:0000256" key="7">
    <source>
        <dbReference type="ARBA" id="ARBA00023136"/>
    </source>
</evidence>
<accession>A0A8H6AGP9</accession>
<keyword evidence="3" id="KW-0808">Transferase</keyword>
<keyword evidence="8" id="KW-0804">Transcription</keyword>
<sequence length="1066" mass="119873">MTSEYASEIEELPPDSRILSGQRYRKHLYWTAQAAIWTANFYYLFRLLLILTESQRSWRMWLMLAVEGVFGRLSYQDQRLTVAAGGEPECGPRKRLRLRGSQNLPRVDVLIPCCGEPVDVILATVRAACTIDYPMSQFRVRVLDDGASIQLRDAISELHLNWPHLFYHTRGRQSGRVFAKAGNLNYALFTVQKDNPPEFCAILDADSIPKPEFLRATLPHLLLPPQAALVTTRQYFDNLPAGDPLSQSRLHFYTCQNAELDICGRAIDAGSGAVFRRNAIVDVGGYPTFSFSEDWQLSLILRGMGYRTVQVQEPLQFGLVPTSLEGHIAQRNRWHIGHSQQVFALRPPANRSMPRHVQWSIACGGLAITLGLVGHVVGYATVPWLLLSRSLIPASSFFLLQAQVVLGMLYVSTLWVYGWLQNAHAGIRGSLFSQLENSWLAAVDAKELIELCVRVFLVRFAENLKSNHEEPSGPRPVSPSHEESRAELFSDCLGGDSDISRTDEHLASLPTGVILKSLNVFTNKFPELGILHLPTLMQAFELGCSKETKVLLSAILLVTKSQLSFLNPSWASSLLSGKDYEFYARQALSEFILQPPNIQVVQALLIMTLYEWGGRNFHKAWVYCGIAIRIMQSIHSRRIAPYPLDTDTNAGAAKDMIAPGIENRTMWACFIMDRMISSGTYNPPMLPLSEMEKLKVSRPLSTVEFAFGTSASLWSGATGQNITWPERQPSGLLDITQCYEILVSGFDIWAQVMTFIFNDGRRAPGMCAPENCPWVPGSPWSRTKAQLERWRAGQHDRLYYPSNSVAIHMTLGYGESFTYINLLYYLSTLMLHREYFPFLPTAESGPRGPVDHPLLEAEAPAGWWEASALELFTAAEHIAKLLHEASECGAHLMTPFAGFCAFSASYMNLYIYRFPRMNLGRSPQAEQLMNFCLAYLEEFQHVWKLGEAWVSTLKHASILYQRASTDRGRYLGKSRMDFDHLHQSIHEFRVVDRSNEHMQEIEGAEGVVSTATYGPSVDRIDTGTEIENLSAPLSHLLADVSTYSHGQGAWLQWWPTLEDVELALES</sequence>
<dbReference type="PANTHER" id="PTHR43867">
    <property type="entry name" value="CELLULOSE SYNTHASE CATALYTIC SUBUNIT A [UDP-FORMING]"/>
    <property type="match status" value="1"/>
</dbReference>
<comment type="caution">
    <text evidence="12">The sequence shown here is derived from an EMBL/GenBank/DDBJ whole genome shotgun (WGS) entry which is preliminary data.</text>
</comment>
<evidence type="ECO:0000256" key="6">
    <source>
        <dbReference type="ARBA" id="ARBA00023015"/>
    </source>
</evidence>
<feature type="transmembrane region" description="Helical" evidence="10">
    <location>
        <begin position="398"/>
        <end position="420"/>
    </location>
</feature>
<dbReference type="Proteomes" id="UP000541154">
    <property type="component" value="Unassembled WGS sequence"/>
</dbReference>
<keyword evidence="4 10" id="KW-0812">Transmembrane</keyword>
<dbReference type="CDD" id="cd12148">
    <property type="entry name" value="fungal_TF_MHR"/>
    <property type="match status" value="1"/>
</dbReference>
<dbReference type="Pfam" id="PF04082">
    <property type="entry name" value="Fungal_trans"/>
    <property type="match status" value="1"/>
</dbReference>
<dbReference type="GO" id="GO:0016757">
    <property type="term" value="F:glycosyltransferase activity"/>
    <property type="evidence" value="ECO:0007669"/>
    <property type="project" value="UniProtKB-KW"/>
</dbReference>
<dbReference type="InterPro" id="IPR007219">
    <property type="entry name" value="XnlR_reg_dom"/>
</dbReference>
<organism evidence="12 13">
    <name type="scientific">Petromyces alliaceus</name>
    <name type="common">Aspergillus alliaceus</name>
    <dbReference type="NCBI Taxonomy" id="209559"/>
    <lineage>
        <taxon>Eukaryota</taxon>
        <taxon>Fungi</taxon>
        <taxon>Dikarya</taxon>
        <taxon>Ascomycota</taxon>
        <taxon>Pezizomycotina</taxon>
        <taxon>Eurotiomycetes</taxon>
        <taxon>Eurotiomycetidae</taxon>
        <taxon>Eurotiales</taxon>
        <taxon>Aspergillaceae</taxon>
        <taxon>Aspergillus</taxon>
        <taxon>Aspergillus subgen. Circumdati</taxon>
    </lineage>
</organism>
<dbReference type="Gene3D" id="3.90.550.10">
    <property type="entry name" value="Spore Coat Polysaccharide Biosynthesis Protein SpsA, Chain A"/>
    <property type="match status" value="1"/>
</dbReference>
<evidence type="ECO:0000256" key="4">
    <source>
        <dbReference type="ARBA" id="ARBA00022692"/>
    </source>
</evidence>
<feature type="transmembrane region" description="Helical" evidence="10">
    <location>
        <begin position="892"/>
        <end position="912"/>
    </location>
</feature>
<dbReference type="InterPro" id="IPR001173">
    <property type="entry name" value="Glyco_trans_2-like"/>
</dbReference>
<proteinExistence type="predicted"/>
<evidence type="ECO:0000256" key="9">
    <source>
        <dbReference type="ARBA" id="ARBA00023242"/>
    </source>
</evidence>
<evidence type="ECO:0000256" key="5">
    <source>
        <dbReference type="ARBA" id="ARBA00022989"/>
    </source>
</evidence>
<dbReference type="InterPro" id="IPR050321">
    <property type="entry name" value="Glycosyltr_2/OpgH_subfam"/>
</dbReference>
<dbReference type="GO" id="GO:0003677">
    <property type="term" value="F:DNA binding"/>
    <property type="evidence" value="ECO:0007669"/>
    <property type="project" value="InterPro"/>
</dbReference>
<dbReference type="GO" id="GO:0006351">
    <property type="term" value="P:DNA-templated transcription"/>
    <property type="evidence" value="ECO:0007669"/>
    <property type="project" value="InterPro"/>
</dbReference>
<keyword evidence="5 10" id="KW-1133">Transmembrane helix</keyword>
<name>A0A8H6AGP9_PETAA</name>
<keyword evidence="9" id="KW-0539">Nucleus</keyword>
<feature type="domain" description="Xylanolytic transcriptional activator regulatory" evidence="11">
    <location>
        <begin position="620"/>
        <end position="705"/>
    </location>
</feature>